<dbReference type="Pfam" id="PF26314">
    <property type="entry name" value="MptA_B_family"/>
    <property type="match status" value="1"/>
</dbReference>
<organism evidence="9 10">
    <name type="scientific">Actinophytocola oryzae</name>
    <dbReference type="NCBI Taxonomy" id="502181"/>
    <lineage>
        <taxon>Bacteria</taxon>
        <taxon>Bacillati</taxon>
        <taxon>Actinomycetota</taxon>
        <taxon>Actinomycetes</taxon>
        <taxon>Pseudonocardiales</taxon>
        <taxon>Pseudonocardiaceae</taxon>
    </lineage>
</organism>
<evidence type="ECO:0000256" key="6">
    <source>
        <dbReference type="ARBA" id="ARBA00023136"/>
    </source>
</evidence>
<comment type="similarity">
    <text evidence="7">Belongs to the MptA/B family.</text>
</comment>
<keyword evidence="5 8" id="KW-1133">Transmembrane helix</keyword>
<protein>
    <submittedName>
        <fullName evidence="9">Alpha-1,6-mannosyltransferase</fullName>
    </submittedName>
</protein>
<proteinExistence type="inferred from homology"/>
<dbReference type="AlphaFoldDB" id="A0A4R7UR45"/>
<feature type="transmembrane region" description="Helical" evidence="8">
    <location>
        <begin position="181"/>
        <end position="198"/>
    </location>
</feature>
<dbReference type="RefSeq" id="WP_133909448.1">
    <property type="nucleotide sequence ID" value="NZ_SOCP01000036.1"/>
</dbReference>
<feature type="transmembrane region" description="Helical" evidence="8">
    <location>
        <begin position="403"/>
        <end position="421"/>
    </location>
</feature>
<feature type="transmembrane region" description="Helical" evidence="8">
    <location>
        <begin position="33"/>
        <end position="52"/>
    </location>
</feature>
<sequence>MGMALRTWSLPVAGFTGVTVLVVTSGLPGSAAVRLMLGLTGMGVVVLAWLGMRAAPVRELYRIAAAWCLPLLFARPLFSGDVHSYLAQGLTAARGLDPYRLGPLAALGADSPVTQQVSVYWQDTPAPYGPVWLAISRTIARVAGENLLVTVVLHRLVELAGLVLVAWALPRLARRMGVSPGAALWLGLLNPLVLWHVVGGAHNDGLMMGLVLAGPELALTGLAEPLRLVAGLTLLTVAANVKIVAAAALCCVGADLARRWGRTTGRGVLVMLGVLAGFVLLSLVIAAVTGLGLGWVGTLGDSAGLHSWLAPTNQLGFLVGGLGMLAGASITSAAISVTVHLGAVVGAVAGAGVLVAVATGRWHPLTGLGVVFAAMLVTGPVVQPWYLLWAVLPLAASLRAERARRPLVLVSVAGALLLPPVGGSVPVLVAAYLGAAVLVAMVWPSLAKERADHSPGAVRVGV</sequence>
<keyword evidence="10" id="KW-1185">Reference proteome</keyword>
<dbReference type="GO" id="GO:0016757">
    <property type="term" value="F:glycosyltransferase activity"/>
    <property type="evidence" value="ECO:0007669"/>
    <property type="project" value="UniProtKB-KW"/>
</dbReference>
<accession>A0A4R7UR45</accession>
<evidence type="ECO:0000256" key="2">
    <source>
        <dbReference type="ARBA" id="ARBA00022676"/>
    </source>
</evidence>
<evidence type="ECO:0000313" key="9">
    <source>
        <dbReference type="EMBL" id="TDV35326.1"/>
    </source>
</evidence>
<comment type="subcellular location">
    <subcellularLocation>
        <location evidence="1">Membrane</location>
        <topology evidence="1">Multi-pass membrane protein</topology>
    </subcellularLocation>
</comment>
<evidence type="ECO:0000256" key="3">
    <source>
        <dbReference type="ARBA" id="ARBA00022679"/>
    </source>
</evidence>
<feature type="transmembrane region" description="Helical" evidence="8">
    <location>
        <begin position="228"/>
        <end position="256"/>
    </location>
</feature>
<dbReference type="OrthoDB" id="5242303at2"/>
<dbReference type="NCBIfam" id="NF038066">
    <property type="entry name" value="MptB"/>
    <property type="match status" value="1"/>
</dbReference>
<keyword evidence="2 9" id="KW-0328">Glycosyltransferase</keyword>
<comment type="caution">
    <text evidence="9">The sequence shown here is derived from an EMBL/GenBank/DDBJ whole genome shotgun (WGS) entry which is preliminary data.</text>
</comment>
<evidence type="ECO:0000256" key="5">
    <source>
        <dbReference type="ARBA" id="ARBA00022989"/>
    </source>
</evidence>
<feature type="transmembrane region" description="Helical" evidence="8">
    <location>
        <begin position="268"/>
        <end position="295"/>
    </location>
</feature>
<evidence type="ECO:0000256" key="8">
    <source>
        <dbReference type="SAM" id="Phobius"/>
    </source>
</evidence>
<keyword evidence="4 8" id="KW-0812">Transmembrane</keyword>
<feature type="transmembrane region" description="Helical" evidence="8">
    <location>
        <begin position="7"/>
        <end position="27"/>
    </location>
</feature>
<name>A0A4R7UR45_9PSEU</name>
<dbReference type="InterPro" id="IPR049829">
    <property type="entry name" value="MptA/B-like"/>
</dbReference>
<feature type="transmembrane region" description="Helical" evidence="8">
    <location>
        <begin position="315"/>
        <end position="334"/>
    </location>
</feature>
<reference evidence="9 10" key="1">
    <citation type="submission" date="2019-03" db="EMBL/GenBank/DDBJ databases">
        <title>Genomic Encyclopedia of Archaeal and Bacterial Type Strains, Phase II (KMG-II): from individual species to whole genera.</title>
        <authorList>
            <person name="Goeker M."/>
        </authorList>
    </citation>
    <scope>NUCLEOTIDE SEQUENCE [LARGE SCALE GENOMIC DNA]</scope>
    <source>
        <strain evidence="9 10">DSM 45499</strain>
    </source>
</reference>
<evidence type="ECO:0000313" key="10">
    <source>
        <dbReference type="Proteomes" id="UP000294927"/>
    </source>
</evidence>
<feature type="transmembrane region" description="Helical" evidence="8">
    <location>
        <begin position="368"/>
        <end position="391"/>
    </location>
</feature>
<gene>
    <name evidence="9" type="ORF">CLV71_13641</name>
</gene>
<dbReference type="GO" id="GO:0016020">
    <property type="term" value="C:membrane"/>
    <property type="evidence" value="ECO:0007669"/>
    <property type="project" value="UniProtKB-SubCell"/>
</dbReference>
<evidence type="ECO:0000256" key="7">
    <source>
        <dbReference type="ARBA" id="ARBA00043987"/>
    </source>
</evidence>
<dbReference type="Proteomes" id="UP000294927">
    <property type="component" value="Unassembled WGS sequence"/>
</dbReference>
<feature type="transmembrane region" description="Helical" evidence="8">
    <location>
        <begin position="341"/>
        <end position="362"/>
    </location>
</feature>
<keyword evidence="6 8" id="KW-0472">Membrane</keyword>
<dbReference type="EMBL" id="SOCP01000036">
    <property type="protein sequence ID" value="TDV35326.1"/>
    <property type="molecule type" value="Genomic_DNA"/>
</dbReference>
<evidence type="ECO:0000256" key="4">
    <source>
        <dbReference type="ARBA" id="ARBA00022692"/>
    </source>
</evidence>
<keyword evidence="3 9" id="KW-0808">Transferase</keyword>
<evidence type="ECO:0000256" key="1">
    <source>
        <dbReference type="ARBA" id="ARBA00004141"/>
    </source>
</evidence>